<evidence type="ECO:0000313" key="2">
    <source>
        <dbReference type="Proteomes" id="UP001642484"/>
    </source>
</evidence>
<sequence>MGAQCSCQAVPEADYTDELPVSPLKEFYVSSTAECSSEDVFAVHTPGSTSVPSDECSCGNFSKESGFKETDSQEDLLFRGQSVRSYRSYHLAGLPGDDGLSEASKSSLTRLQALVERADFLAAEAELTSLMESLVDPASADERAIISASPLVMHIKDELRLYREVGQQCCHFNEPDSFVVYANEHLHQSIRGSFDRHNPRVFHYHLRMVFPLQLAHVFSVAFEEELSTEWNSARSCKGWQDLWESQQLWLMKAKPQADRGSQ</sequence>
<proteinExistence type="predicted"/>
<reference evidence="1 2" key="1">
    <citation type="submission" date="2024-02" db="EMBL/GenBank/DDBJ databases">
        <authorList>
            <person name="Chen Y."/>
            <person name="Shah S."/>
            <person name="Dougan E. K."/>
            <person name="Thang M."/>
            <person name="Chan C."/>
        </authorList>
    </citation>
    <scope>NUCLEOTIDE SEQUENCE [LARGE SCALE GENOMIC DNA]</scope>
</reference>
<accession>A0ABP0KY36</accession>
<dbReference type="Proteomes" id="UP001642484">
    <property type="component" value="Unassembled WGS sequence"/>
</dbReference>
<dbReference type="EMBL" id="CAXAMN010010446">
    <property type="protein sequence ID" value="CAK9031811.1"/>
    <property type="molecule type" value="Genomic_DNA"/>
</dbReference>
<evidence type="ECO:0000313" key="1">
    <source>
        <dbReference type="EMBL" id="CAK9031811.1"/>
    </source>
</evidence>
<keyword evidence="2" id="KW-1185">Reference proteome</keyword>
<comment type="caution">
    <text evidence="1">The sequence shown here is derived from an EMBL/GenBank/DDBJ whole genome shotgun (WGS) entry which is preliminary data.</text>
</comment>
<protein>
    <submittedName>
        <fullName evidence="1">Uncharacterized protein</fullName>
    </submittedName>
</protein>
<organism evidence="1 2">
    <name type="scientific">Durusdinium trenchii</name>
    <dbReference type="NCBI Taxonomy" id="1381693"/>
    <lineage>
        <taxon>Eukaryota</taxon>
        <taxon>Sar</taxon>
        <taxon>Alveolata</taxon>
        <taxon>Dinophyceae</taxon>
        <taxon>Suessiales</taxon>
        <taxon>Symbiodiniaceae</taxon>
        <taxon>Durusdinium</taxon>
    </lineage>
</organism>
<name>A0ABP0KY36_9DINO</name>
<gene>
    <name evidence="1" type="ORF">CCMP2556_LOCUS18431</name>
</gene>